<reference evidence="1 2" key="1">
    <citation type="journal article" date="2011" name="Stand. Genomic Sci.">
        <title>Complete genome sequence of the gliding freshwater bacterium Fluviicola taffensis type strain (RW262).</title>
        <authorList>
            <person name="Woyke T."/>
            <person name="Chertkov O."/>
            <person name="Lapidus A."/>
            <person name="Nolan M."/>
            <person name="Lucas S."/>
            <person name="Del Rio T.G."/>
            <person name="Tice H."/>
            <person name="Cheng J.F."/>
            <person name="Tapia R."/>
            <person name="Han C."/>
            <person name="Goodwin L."/>
            <person name="Pitluck S."/>
            <person name="Liolios K."/>
            <person name="Pagani I."/>
            <person name="Ivanova N."/>
            <person name="Huntemann M."/>
            <person name="Mavromatis K."/>
            <person name="Mikhailova N."/>
            <person name="Pati A."/>
            <person name="Chen A."/>
            <person name="Palaniappan K."/>
            <person name="Land M."/>
            <person name="Hauser L."/>
            <person name="Brambilla E.M."/>
            <person name="Rohde M."/>
            <person name="Mwirichia R."/>
            <person name="Sikorski J."/>
            <person name="Tindall B.J."/>
            <person name="Goker M."/>
            <person name="Bristow J."/>
            <person name="Eisen J.A."/>
            <person name="Markowitz V."/>
            <person name="Hugenholtz P."/>
            <person name="Klenk H.P."/>
            <person name="Kyrpides N.C."/>
        </authorList>
    </citation>
    <scope>NUCLEOTIDE SEQUENCE [LARGE SCALE GENOMIC DNA]</scope>
    <source>
        <strain evidence="2">DSM 16823 / RW262 / RW262</strain>
    </source>
</reference>
<dbReference type="OrthoDB" id="1450106at2"/>
<dbReference type="SUPFAM" id="SSF48371">
    <property type="entry name" value="ARM repeat"/>
    <property type="match status" value="1"/>
</dbReference>
<evidence type="ECO:0008006" key="3">
    <source>
        <dbReference type="Google" id="ProtNLM"/>
    </source>
</evidence>
<evidence type="ECO:0000313" key="2">
    <source>
        <dbReference type="Proteomes" id="UP000007463"/>
    </source>
</evidence>
<dbReference type="InterPro" id="IPR016024">
    <property type="entry name" value="ARM-type_fold"/>
</dbReference>
<dbReference type="EMBL" id="CP002542">
    <property type="protein sequence ID" value="AEA44327.1"/>
    <property type="molecule type" value="Genomic_DNA"/>
</dbReference>
<dbReference type="AlphaFoldDB" id="F2IC81"/>
<reference evidence="2" key="2">
    <citation type="submission" date="2011-02" db="EMBL/GenBank/DDBJ databases">
        <title>The complete genome of Fluviicola taffensis DSM 16823.</title>
        <authorList>
            <consortium name="US DOE Joint Genome Institute (JGI-PGF)"/>
            <person name="Lucas S."/>
            <person name="Copeland A."/>
            <person name="Lapidus A."/>
            <person name="Bruce D."/>
            <person name="Goodwin L."/>
            <person name="Pitluck S."/>
            <person name="Kyrpides N."/>
            <person name="Mavromatis K."/>
            <person name="Ivanova N."/>
            <person name="Mikhailova N."/>
            <person name="Pagani I."/>
            <person name="Chertkov O."/>
            <person name="Detter J.C."/>
            <person name="Han C."/>
            <person name="Tapia R."/>
            <person name="Land M."/>
            <person name="Hauser L."/>
            <person name="Markowitz V."/>
            <person name="Cheng J.-F."/>
            <person name="Hugenholtz P."/>
            <person name="Woyke T."/>
            <person name="Wu D."/>
            <person name="Tindall B."/>
            <person name="Pomrenke H.G."/>
            <person name="Brambilla E."/>
            <person name="Klenk H.-P."/>
            <person name="Eisen J.A."/>
        </authorList>
    </citation>
    <scope>NUCLEOTIDE SEQUENCE [LARGE SCALE GENOMIC DNA]</scope>
    <source>
        <strain evidence="2">DSM 16823 / RW262 / RW262</strain>
    </source>
</reference>
<protein>
    <recommendedName>
        <fullName evidence="3">DUF2019 domain-containing protein</fullName>
    </recommendedName>
</protein>
<keyword evidence="2" id="KW-1185">Reference proteome</keyword>
<organism evidence="1 2">
    <name type="scientific">Fluviicola taffensis (strain DSM 16823 / NCIMB 13979 / RW262)</name>
    <dbReference type="NCBI Taxonomy" id="755732"/>
    <lineage>
        <taxon>Bacteria</taxon>
        <taxon>Pseudomonadati</taxon>
        <taxon>Bacteroidota</taxon>
        <taxon>Flavobacteriia</taxon>
        <taxon>Flavobacteriales</taxon>
        <taxon>Crocinitomicaceae</taxon>
        <taxon>Fluviicola</taxon>
    </lineage>
</organism>
<gene>
    <name evidence="1" type="ordered locus">Fluta_2341</name>
</gene>
<dbReference type="HOGENOM" id="CLU_2034628_0_0_10"/>
<accession>F2IC81</accession>
<dbReference type="RefSeq" id="WP_013687097.1">
    <property type="nucleotide sequence ID" value="NC_015321.1"/>
</dbReference>
<evidence type="ECO:0000313" key="1">
    <source>
        <dbReference type="EMBL" id="AEA44327.1"/>
    </source>
</evidence>
<sequence>MKNLFNEFDQLFSEYSRTQKLLYKENLANSERNKKLKEANEVIQHTKVLYEKFRYSHEIQVIEPFLNDEDPYIRLIAATYSFSYNQELAEKTLRDLIEQVKGIVAFNAKITLDVWVKGLLP</sequence>
<dbReference type="KEGG" id="fte:Fluta_2341"/>
<dbReference type="STRING" id="755732.Fluta_2341"/>
<name>F2IC81_FLUTR</name>
<dbReference type="Proteomes" id="UP000007463">
    <property type="component" value="Chromosome"/>
</dbReference>
<proteinExistence type="predicted"/>